<name>A0A1J9S7I1_9PEZI</name>
<feature type="compositionally biased region" description="Polar residues" evidence="5">
    <location>
        <begin position="216"/>
        <end position="231"/>
    </location>
</feature>
<dbReference type="AlphaFoldDB" id="A0A1J9S7I1"/>
<comment type="caution">
    <text evidence="6">The sequence shown here is derived from an EMBL/GenBank/DDBJ whole genome shotgun (WGS) entry which is preliminary data.</text>
</comment>
<dbReference type="InterPro" id="IPR041913">
    <property type="entry name" value="POLD3_sf"/>
</dbReference>
<keyword evidence="3" id="KW-0235">DNA replication</keyword>
<organism evidence="6 7">
    <name type="scientific">Diplodia corticola</name>
    <dbReference type="NCBI Taxonomy" id="236234"/>
    <lineage>
        <taxon>Eukaryota</taxon>
        <taxon>Fungi</taxon>
        <taxon>Dikarya</taxon>
        <taxon>Ascomycota</taxon>
        <taxon>Pezizomycotina</taxon>
        <taxon>Dothideomycetes</taxon>
        <taxon>Dothideomycetes incertae sedis</taxon>
        <taxon>Botryosphaeriales</taxon>
        <taxon>Botryosphaeriaceae</taxon>
        <taxon>Diplodia</taxon>
    </lineage>
</organism>
<feature type="compositionally biased region" description="Polar residues" evidence="5">
    <location>
        <begin position="270"/>
        <end position="283"/>
    </location>
</feature>
<keyword evidence="7" id="KW-1185">Reference proteome</keyword>
<dbReference type="OrthoDB" id="514823at2759"/>
<proteinExistence type="predicted"/>
<sequence length="459" mass="50834">MDQYKEYLAARVLQESRPITFKLLSRELKVHVHQAKQMLYHFHATENQKKSGSVHATYIIIGTKHLEPAPRANGHTDEDVPMRSSPFPSSLPDAPAEDEESRPKVTSIKLVGEEDLDEARAQFEEITSLHVYSLEPGPLKNLQILSDCTREAAKKTTDEDPLQAWETYGCIRNPHARRRTPGVKPQAPAPVATNATAKTAPRPSTTAATKQKDVQAKTSDSQKASRSSTPQVDAAALPNKKTNKTGLKKEASSIFASFAKTQPKKKATESGPSTPPTKSAEQSQAEDEPMKDVSDEEGEDDDLVITGANKKSKEETTEAMKKARAEREARDRKLRDMMDEDDDETMQDAPTAALEEPEESEEQSVDAPAQSEPEPEKKEEITVSNGRRRGRRRVAKKRTYKDDDGYFVTKEEQVWESFSEDEPQPKKPKPTPAAAAKPKKGGGKQGQGSIMSFFAKKPS</sequence>
<dbReference type="GO" id="GO:0003887">
    <property type="term" value="F:DNA-directed DNA polymerase activity"/>
    <property type="evidence" value="ECO:0007669"/>
    <property type="project" value="TreeGrafter"/>
</dbReference>
<feature type="compositionally biased region" description="Basic and acidic residues" evidence="5">
    <location>
        <begin position="311"/>
        <end position="337"/>
    </location>
</feature>
<accession>A0A1J9S7I1</accession>
<dbReference type="PANTHER" id="PTHR17598">
    <property type="entry name" value="DNA POLYMERASE DELTA SUBUNIT 3"/>
    <property type="match status" value="1"/>
</dbReference>
<evidence type="ECO:0000256" key="2">
    <source>
        <dbReference type="ARBA" id="ARBA00017589"/>
    </source>
</evidence>
<dbReference type="RefSeq" id="XP_020131817.1">
    <property type="nucleotide sequence ID" value="XM_020271425.1"/>
</dbReference>
<feature type="compositionally biased region" description="Polar residues" evidence="5">
    <location>
        <begin position="193"/>
        <end position="209"/>
    </location>
</feature>
<feature type="compositionally biased region" description="Acidic residues" evidence="5">
    <location>
        <begin position="355"/>
        <end position="364"/>
    </location>
</feature>
<keyword evidence="4" id="KW-0539">Nucleus</keyword>
<dbReference type="EMBL" id="MNUE01000016">
    <property type="protein sequence ID" value="OJD35557.1"/>
    <property type="molecule type" value="Genomic_DNA"/>
</dbReference>
<dbReference type="Gene3D" id="3.90.1030.20">
    <property type="entry name" value="DNA polymerase delta, p66 (Cdc27) subunit, wHTH domain"/>
    <property type="match status" value="1"/>
</dbReference>
<evidence type="ECO:0000256" key="5">
    <source>
        <dbReference type="SAM" id="MobiDB-lite"/>
    </source>
</evidence>
<evidence type="ECO:0000313" key="6">
    <source>
        <dbReference type="EMBL" id="OJD35557.1"/>
    </source>
</evidence>
<feature type="compositionally biased region" description="Basic and acidic residues" evidence="5">
    <location>
        <begin position="68"/>
        <end position="81"/>
    </location>
</feature>
<dbReference type="STRING" id="236234.A0A1J9S7I1"/>
<dbReference type="GO" id="GO:0043625">
    <property type="term" value="C:delta DNA polymerase complex"/>
    <property type="evidence" value="ECO:0007669"/>
    <property type="project" value="InterPro"/>
</dbReference>
<dbReference type="GO" id="GO:0006297">
    <property type="term" value="P:nucleotide-excision repair, DNA gap filling"/>
    <property type="evidence" value="ECO:0007669"/>
    <property type="project" value="TreeGrafter"/>
</dbReference>
<dbReference type="GO" id="GO:1904161">
    <property type="term" value="P:DNA synthesis involved in UV-damage excision repair"/>
    <property type="evidence" value="ECO:0007669"/>
    <property type="project" value="TreeGrafter"/>
</dbReference>
<feature type="region of interest" description="Disordered" evidence="5">
    <location>
        <begin position="68"/>
        <end position="106"/>
    </location>
</feature>
<gene>
    <name evidence="6" type="ORF">BKCO1_16000153</name>
</gene>
<dbReference type="InterPro" id="IPR019038">
    <property type="entry name" value="POLD3"/>
</dbReference>
<feature type="region of interest" description="Disordered" evidence="5">
    <location>
        <begin position="173"/>
        <end position="459"/>
    </location>
</feature>
<comment type="subcellular location">
    <subcellularLocation>
        <location evidence="1">Nucleus</location>
    </subcellularLocation>
</comment>
<evidence type="ECO:0000256" key="1">
    <source>
        <dbReference type="ARBA" id="ARBA00004123"/>
    </source>
</evidence>
<evidence type="ECO:0000256" key="3">
    <source>
        <dbReference type="ARBA" id="ARBA00022705"/>
    </source>
</evidence>
<protein>
    <recommendedName>
        <fullName evidence="2">DNA polymerase delta subunit 3</fullName>
    </recommendedName>
</protein>
<feature type="compositionally biased region" description="Basic residues" evidence="5">
    <location>
        <begin position="386"/>
        <end position="399"/>
    </location>
</feature>
<evidence type="ECO:0000256" key="4">
    <source>
        <dbReference type="ARBA" id="ARBA00023242"/>
    </source>
</evidence>
<dbReference type="Pfam" id="PF09507">
    <property type="entry name" value="CDC27"/>
    <property type="match status" value="1"/>
</dbReference>
<feature type="compositionally biased region" description="Acidic residues" evidence="5">
    <location>
        <begin position="294"/>
        <end position="303"/>
    </location>
</feature>
<feature type="compositionally biased region" description="Basic and acidic residues" evidence="5">
    <location>
        <begin position="400"/>
        <end position="413"/>
    </location>
</feature>
<dbReference type="Proteomes" id="UP000183809">
    <property type="component" value="Unassembled WGS sequence"/>
</dbReference>
<dbReference type="GeneID" id="31011684"/>
<dbReference type="PANTHER" id="PTHR17598:SF13">
    <property type="entry name" value="DNA POLYMERASE DELTA SUBUNIT 3"/>
    <property type="match status" value="1"/>
</dbReference>
<evidence type="ECO:0000313" key="7">
    <source>
        <dbReference type="Proteomes" id="UP000183809"/>
    </source>
</evidence>
<dbReference type="GO" id="GO:0006271">
    <property type="term" value="P:DNA strand elongation involved in DNA replication"/>
    <property type="evidence" value="ECO:0007669"/>
    <property type="project" value="TreeGrafter"/>
</dbReference>
<reference evidence="6 7" key="1">
    <citation type="submission" date="2016-10" db="EMBL/GenBank/DDBJ databases">
        <title>Proteomics and genomics reveal pathogen-plant mechanisms compatible with a hemibiotrophic lifestyle of Diplodia corticola.</title>
        <authorList>
            <person name="Fernandes I."/>
            <person name="De Jonge R."/>
            <person name="Van De Peer Y."/>
            <person name="Devreese B."/>
            <person name="Alves A."/>
            <person name="Esteves A.C."/>
        </authorList>
    </citation>
    <scope>NUCLEOTIDE SEQUENCE [LARGE SCALE GENOMIC DNA]</scope>
    <source>
        <strain evidence="6 7">CBS 112549</strain>
    </source>
</reference>